<dbReference type="Pfam" id="PF00579">
    <property type="entry name" value="tRNA-synt_1b"/>
    <property type="match status" value="1"/>
</dbReference>
<dbReference type="OrthoDB" id="9804243at2"/>
<dbReference type="InterPro" id="IPR024088">
    <property type="entry name" value="Tyr-tRNA-ligase_bac-type"/>
</dbReference>
<evidence type="ECO:0000256" key="4">
    <source>
        <dbReference type="ARBA" id="ARBA00022741"/>
    </source>
</evidence>
<evidence type="ECO:0000256" key="8">
    <source>
        <dbReference type="ARBA" id="ARBA00023146"/>
    </source>
</evidence>
<keyword evidence="4 10" id="KW-0547">Nucleotide-binding</keyword>
<dbReference type="RefSeq" id="WP_072894899.1">
    <property type="nucleotide sequence ID" value="NZ_FQWZ01000002.1"/>
</dbReference>
<dbReference type="FunFam" id="3.40.50.620:FF:000061">
    <property type="entry name" value="Tyrosine--tRNA ligase"/>
    <property type="match status" value="1"/>
</dbReference>
<evidence type="ECO:0000256" key="11">
    <source>
        <dbReference type="PROSITE-ProRule" id="PRU00182"/>
    </source>
</evidence>
<dbReference type="GO" id="GO:0004831">
    <property type="term" value="F:tyrosine-tRNA ligase activity"/>
    <property type="evidence" value="ECO:0007669"/>
    <property type="project" value="UniProtKB-UniRule"/>
</dbReference>
<dbReference type="PRINTS" id="PR01040">
    <property type="entry name" value="TRNASYNTHTYR"/>
</dbReference>
<dbReference type="Gene3D" id="3.10.290.10">
    <property type="entry name" value="RNA-binding S4 domain"/>
    <property type="match status" value="1"/>
</dbReference>
<evidence type="ECO:0000256" key="9">
    <source>
        <dbReference type="ARBA" id="ARBA00048248"/>
    </source>
</evidence>
<evidence type="ECO:0000313" key="13">
    <source>
        <dbReference type="Proteomes" id="UP000199758"/>
    </source>
</evidence>
<evidence type="ECO:0000256" key="5">
    <source>
        <dbReference type="ARBA" id="ARBA00022840"/>
    </source>
</evidence>
<comment type="similarity">
    <text evidence="10">Belongs to the class-I aminoacyl-tRNA synthetase family. TyrS type 2 subfamily.</text>
</comment>
<evidence type="ECO:0000256" key="7">
    <source>
        <dbReference type="ARBA" id="ARBA00022917"/>
    </source>
</evidence>
<dbReference type="PANTHER" id="PTHR11766">
    <property type="entry name" value="TYROSYL-TRNA SYNTHETASE"/>
    <property type="match status" value="1"/>
</dbReference>
<organism evidence="12 13">
    <name type="scientific">Hydrocarboniphaga daqingensis</name>
    <dbReference type="NCBI Taxonomy" id="490188"/>
    <lineage>
        <taxon>Bacteria</taxon>
        <taxon>Pseudomonadati</taxon>
        <taxon>Pseudomonadota</taxon>
        <taxon>Gammaproteobacteria</taxon>
        <taxon>Nevskiales</taxon>
        <taxon>Nevskiaceae</taxon>
        <taxon>Hydrocarboniphaga</taxon>
    </lineage>
</organism>
<dbReference type="EMBL" id="FQWZ01000002">
    <property type="protein sequence ID" value="SHG67627.1"/>
    <property type="molecule type" value="Genomic_DNA"/>
</dbReference>
<keyword evidence="13" id="KW-1185">Reference proteome</keyword>
<dbReference type="InterPro" id="IPR002305">
    <property type="entry name" value="aa-tRNA-synth_Ic"/>
</dbReference>
<dbReference type="GO" id="GO:0003723">
    <property type="term" value="F:RNA binding"/>
    <property type="evidence" value="ECO:0007669"/>
    <property type="project" value="UniProtKB-KW"/>
</dbReference>
<evidence type="ECO:0000256" key="10">
    <source>
        <dbReference type="HAMAP-Rule" id="MF_02007"/>
    </source>
</evidence>
<keyword evidence="7 10" id="KW-0648">Protein biosynthesis</keyword>
<feature type="short sequence motif" description="'KMSKS' region" evidence="10">
    <location>
        <begin position="225"/>
        <end position="229"/>
    </location>
</feature>
<gene>
    <name evidence="10" type="primary">tyrS</name>
    <name evidence="12" type="ORF">SAMN04488068_1051</name>
</gene>
<dbReference type="PROSITE" id="PS00178">
    <property type="entry name" value="AA_TRNA_LIGASE_I"/>
    <property type="match status" value="1"/>
</dbReference>
<dbReference type="CDD" id="cd00805">
    <property type="entry name" value="TyrRS_core"/>
    <property type="match status" value="1"/>
</dbReference>
<dbReference type="InterPro" id="IPR014729">
    <property type="entry name" value="Rossmann-like_a/b/a_fold"/>
</dbReference>
<dbReference type="STRING" id="490188.SAMN04488068_1051"/>
<evidence type="ECO:0000256" key="3">
    <source>
        <dbReference type="ARBA" id="ARBA00022598"/>
    </source>
</evidence>
<dbReference type="SUPFAM" id="SSF55174">
    <property type="entry name" value="Alpha-L RNA-binding motif"/>
    <property type="match status" value="1"/>
</dbReference>
<keyword evidence="6 11" id="KW-0694">RNA-binding</keyword>
<protein>
    <recommendedName>
        <fullName evidence="10">Tyrosine--tRNA ligase</fullName>
        <ecNumber evidence="10">6.1.1.1</ecNumber>
    </recommendedName>
    <alternativeName>
        <fullName evidence="10">Tyrosyl-tRNA synthetase</fullName>
        <shortName evidence="10">TyrRS</shortName>
    </alternativeName>
</protein>
<keyword evidence="5 10" id="KW-0067">ATP-binding</keyword>
<dbReference type="EC" id="6.1.1.1" evidence="10"/>
<evidence type="ECO:0000256" key="2">
    <source>
        <dbReference type="ARBA" id="ARBA00022490"/>
    </source>
</evidence>
<dbReference type="SUPFAM" id="SSF52374">
    <property type="entry name" value="Nucleotidylyl transferase"/>
    <property type="match status" value="1"/>
</dbReference>
<keyword evidence="2 10" id="KW-0963">Cytoplasm</keyword>
<comment type="function">
    <text evidence="10">Catalyzes the attachment of tyrosine to tRNA(Tyr) in a two-step reaction: tyrosine is first activated by ATP to form Tyr-AMP and then transferred to the acceptor end of tRNA(Tyr).</text>
</comment>
<dbReference type="Gene3D" id="3.40.50.620">
    <property type="entry name" value="HUPs"/>
    <property type="match status" value="1"/>
</dbReference>
<dbReference type="GO" id="GO:0005524">
    <property type="term" value="F:ATP binding"/>
    <property type="evidence" value="ECO:0007669"/>
    <property type="project" value="UniProtKB-UniRule"/>
</dbReference>
<reference evidence="12 13" key="1">
    <citation type="submission" date="2016-11" db="EMBL/GenBank/DDBJ databases">
        <authorList>
            <person name="Jaros S."/>
            <person name="Januszkiewicz K."/>
            <person name="Wedrychowicz H."/>
        </authorList>
    </citation>
    <scope>NUCLEOTIDE SEQUENCE [LARGE SCALE GENOMIC DNA]</scope>
    <source>
        <strain evidence="12 13">CGMCC 1.7049</strain>
    </source>
</reference>
<comment type="subunit">
    <text evidence="1 10">Homodimer.</text>
</comment>
<keyword evidence="8 10" id="KW-0030">Aminoacyl-tRNA synthetase</keyword>
<dbReference type="Proteomes" id="UP000199758">
    <property type="component" value="Unassembled WGS sequence"/>
</dbReference>
<evidence type="ECO:0000256" key="6">
    <source>
        <dbReference type="ARBA" id="ARBA00022884"/>
    </source>
</evidence>
<feature type="binding site" evidence="10">
    <location>
        <position position="228"/>
    </location>
    <ligand>
        <name>ATP</name>
        <dbReference type="ChEBI" id="CHEBI:30616"/>
    </ligand>
</feature>
<dbReference type="NCBIfam" id="TIGR00234">
    <property type="entry name" value="tyrS"/>
    <property type="match status" value="1"/>
</dbReference>
<dbReference type="AlphaFoldDB" id="A0A1M5LRB1"/>
<dbReference type="GO" id="GO:0006437">
    <property type="term" value="P:tyrosyl-tRNA aminoacylation"/>
    <property type="evidence" value="ECO:0007669"/>
    <property type="project" value="UniProtKB-UniRule"/>
</dbReference>
<dbReference type="GO" id="GO:0005829">
    <property type="term" value="C:cytosol"/>
    <property type="evidence" value="ECO:0007669"/>
    <property type="project" value="TreeGrafter"/>
</dbReference>
<dbReference type="PROSITE" id="PS50889">
    <property type="entry name" value="S4"/>
    <property type="match status" value="1"/>
</dbReference>
<evidence type="ECO:0000313" key="12">
    <source>
        <dbReference type="EMBL" id="SHG67627.1"/>
    </source>
</evidence>
<dbReference type="InterPro" id="IPR024108">
    <property type="entry name" value="Tyr-tRNA-ligase_bac_2"/>
</dbReference>
<dbReference type="HAMAP" id="MF_02007">
    <property type="entry name" value="Tyr_tRNA_synth_type2"/>
    <property type="match status" value="1"/>
</dbReference>
<name>A0A1M5LRB1_9GAMM</name>
<accession>A0A1M5LRB1</accession>
<evidence type="ECO:0000256" key="1">
    <source>
        <dbReference type="ARBA" id="ARBA00011738"/>
    </source>
</evidence>
<dbReference type="InterPro" id="IPR001412">
    <property type="entry name" value="aa-tRNA-synth_I_CS"/>
</dbReference>
<dbReference type="Gene3D" id="1.10.240.10">
    <property type="entry name" value="Tyrosyl-Transfer RNA Synthetase"/>
    <property type="match status" value="1"/>
</dbReference>
<dbReference type="InterPro" id="IPR036986">
    <property type="entry name" value="S4_RNA-bd_sf"/>
</dbReference>
<proteinExistence type="inferred from homology"/>
<comment type="catalytic activity">
    <reaction evidence="9 10">
        <text>tRNA(Tyr) + L-tyrosine + ATP = L-tyrosyl-tRNA(Tyr) + AMP + diphosphate + H(+)</text>
        <dbReference type="Rhea" id="RHEA:10220"/>
        <dbReference type="Rhea" id="RHEA-COMP:9706"/>
        <dbReference type="Rhea" id="RHEA-COMP:9707"/>
        <dbReference type="ChEBI" id="CHEBI:15378"/>
        <dbReference type="ChEBI" id="CHEBI:30616"/>
        <dbReference type="ChEBI" id="CHEBI:33019"/>
        <dbReference type="ChEBI" id="CHEBI:58315"/>
        <dbReference type="ChEBI" id="CHEBI:78442"/>
        <dbReference type="ChEBI" id="CHEBI:78536"/>
        <dbReference type="ChEBI" id="CHEBI:456215"/>
        <dbReference type="EC" id="6.1.1.1"/>
    </reaction>
</comment>
<dbReference type="PANTHER" id="PTHR11766:SF1">
    <property type="entry name" value="TYROSINE--TRNA LIGASE"/>
    <property type="match status" value="1"/>
</dbReference>
<dbReference type="InterPro" id="IPR002307">
    <property type="entry name" value="Tyr-tRNA-ligase"/>
</dbReference>
<comment type="subcellular location">
    <subcellularLocation>
        <location evidence="10">Cytoplasm</location>
    </subcellularLocation>
</comment>
<keyword evidence="3 10" id="KW-0436">Ligase</keyword>
<feature type="short sequence motif" description="'HIGH' region" evidence="10">
    <location>
        <begin position="41"/>
        <end position="50"/>
    </location>
</feature>
<sequence>MSLEELERATNEIIPRDEFRARLAKATETGTRLKIKAGFDPTAKDLHLGHTLLLNKLRAFQELGHEAIFLIGDFTGMIGDPTGKNETRKPLTRQQVEENAQTYKEQVFKILDPERTTIAFNSSWLDTLGTEGMLKLAAQHTVARMLERDDFQTRYRDGQPIAIHEFLYPLLQGYDSVALKADVELGGNDQKFNLLVGRHLQSVYGQRPQCIMTVPILEGLDGVNKMSKSLNNYIGLTDPAGEMFGKVMSVSDTLMWRWYELLSFKPLAQIAALRAAVDGGANPRDVKMALGIEIVDRFHGAGSGEAAKAAFIAQFSQGALPDQIPEVTIAVPATGLALPRVLKEAGLVASNADGGRMVEQKAVRVNNERVEDRALLLAPGEYLLQVGSRRYARATLVVAAA</sequence>